<dbReference type="InterPro" id="IPR036388">
    <property type="entry name" value="WH-like_DNA-bd_sf"/>
</dbReference>
<accession>A0A1G8THQ2</accession>
<evidence type="ECO:0000313" key="3">
    <source>
        <dbReference type="Proteomes" id="UP000199202"/>
    </source>
</evidence>
<dbReference type="InterPro" id="IPR051797">
    <property type="entry name" value="TrmB-like"/>
</dbReference>
<dbReference type="EMBL" id="FNDJ01000010">
    <property type="protein sequence ID" value="SDJ40435.1"/>
    <property type="molecule type" value="Genomic_DNA"/>
</dbReference>
<dbReference type="Gene3D" id="3.30.870.10">
    <property type="entry name" value="Endonuclease Chain A"/>
    <property type="match status" value="1"/>
</dbReference>
<dbReference type="PANTHER" id="PTHR34293">
    <property type="entry name" value="HTH-TYPE TRANSCRIPTIONAL REGULATOR TRMBL2"/>
    <property type="match status" value="1"/>
</dbReference>
<dbReference type="GO" id="GO:0006355">
    <property type="term" value="P:regulation of DNA-templated transcription"/>
    <property type="evidence" value="ECO:0007669"/>
    <property type="project" value="InterPro"/>
</dbReference>
<dbReference type="GO" id="GO:0003677">
    <property type="term" value="F:DNA binding"/>
    <property type="evidence" value="ECO:0007669"/>
    <property type="project" value="InterPro"/>
</dbReference>
<evidence type="ECO:0000259" key="1">
    <source>
        <dbReference type="PROSITE" id="PS50043"/>
    </source>
</evidence>
<sequence>MERTVPREAAPPCLLRSGLVASTEDKPDLVRPVGPSIVAARLLNPLEQSISATRAELARASQVIDMVERAYERGRAGRRPDIALIEGPQEVEDTLQLALAQCRREIITAHPGSGRSSEILAQVLERDLPVLRRGVSKRVIYQHTTRNHPPTLEYIERIVEEGAEVRTSSELFDRLIIFDGEIAYVSAPSGDEHELVEICQPALVRYLTRVFELAWIRASPILTTTRREGLVVDDQQRAIMRMLVAGLTEDKIARELGMGRRTVAEHIRRISTRLGSTSRAQLGYSIAISGVLDEEP</sequence>
<dbReference type="Gene3D" id="1.10.10.10">
    <property type="entry name" value="Winged helix-like DNA-binding domain superfamily/Winged helix DNA-binding domain"/>
    <property type="match status" value="1"/>
</dbReference>
<dbReference type="Pfam" id="PF00196">
    <property type="entry name" value="GerE"/>
    <property type="match status" value="1"/>
</dbReference>
<gene>
    <name evidence="2" type="ORF">SAMN05421869_110173</name>
</gene>
<dbReference type="Proteomes" id="UP000199202">
    <property type="component" value="Unassembled WGS sequence"/>
</dbReference>
<dbReference type="PANTHER" id="PTHR34293:SF1">
    <property type="entry name" value="HTH-TYPE TRANSCRIPTIONAL REGULATOR TRMBL2"/>
    <property type="match status" value="1"/>
</dbReference>
<keyword evidence="3" id="KW-1185">Reference proteome</keyword>
<dbReference type="InterPro" id="IPR016032">
    <property type="entry name" value="Sig_transdc_resp-reg_C-effctor"/>
</dbReference>
<dbReference type="STRING" id="633440.SAMN05421869_110173"/>
<reference evidence="2 3" key="1">
    <citation type="submission" date="2016-10" db="EMBL/GenBank/DDBJ databases">
        <authorList>
            <person name="de Groot N.N."/>
        </authorList>
    </citation>
    <scope>NUCLEOTIDE SEQUENCE [LARGE SCALE GENOMIC DNA]</scope>
    <source>
        <strain evidence="2 3">CGMCC 4.6533</strain>
    </source>
</reference>
<dbReference type="SUPFAM" id="SSF46894">
    <property type="entry name" value="C-terminal effector domain of the bipartite response regulators"/>
    <property type="match status" value="1"/>
</dbReference>
<name>A0A1G8THQ2_9ACTN</name>
<dbReference type="AlphaFoldDB" id="A0A1G8THQ2"/>
<protein>
    <submittedName>
        <fullName evidence="2">Regulatory protein, luxR family</fullName>
    </submittedName>
</protein>
<feature type="domain" description="HTH luxR-type" evidence="1">
    <location>
        <begin position="225"/>
        <end position="290"/>
    </location>
</feature>
<organism evidence="2 3">
    <name type="scientific">Nonomuraea jiangxiensis</name>
    <dbReference type="NCBI Taxonomy" id="633440"/>
    <lineage>
        <taxon>Bacteria</taxon>
        <taxon>Bacillati</taxon>
        <taxon>Actinomycetota</taxon>
        <taxon>Actinomycetes</taxon>
        <taxon>Streptosporangiales</taxon>
        <taxon>Streptosporangiaceae</taxon>
        <taxon>Nonomuraea</taxon>
    </lineage>
</organism>
<dbReference type="InterPro" id="IPR000792">
    <property type="entry name" value="Tscrpt_reg_LuxR_C"/>
</dbReference>
<dbReference type="PRINTS" id="PR00038">
    <property type="entry name" value="HTHLUXR"/>
</dbReference>
<evidence type="ECO:0000313" key="2">
    <source>
        <dbReference type="EMBL" id="SDJ40435.1"/>
    </source>
</evidence>
<dbReference type="PROSITE" id="PS50043">
    <property type="entry name" value="HTH_LUXR_2"/>
    <property type="match status" value="1"/>
</dbReference>
<dbReference type="SMART" id="SM00421">
    <property type="entry name" value="HTH_LUXR"/>
    <property type="match status" value="1"/>
</dbReference>
<proteinExistence type="predicted"/>